<evidence type="ECO:0000313" key="2">
    <source>
        <dbReference type="EMBL" id="SQJ04766.1"/>
    </source>
</evidence>
<dbReference type="GeneID" id="78453199"/>
<dbReference type="Pfam" id="PF24032">
    <property type="entry name" value="YQBQ"/>
    <property type="match status" value="1"/>
</dbReference>
<proteinExistence type="predicted"/>
<evidence type="ECO:0000313" key="3">
    <source>
        <dbReference type="Proteomes" id="UP000249008"/>
    </source>
</evidence>
<dbReference type="AlphaFoldDB" id="A0AAX2JCG0"/>
<dbReference type="RefSeq" id="WP_005982166.1">
    <property type="nucleotide sequence ID" value="NZ_CABKNW010000005.1"/>
</dbReference>
<reference evidence="2 3" key="1">
    <citation type="submission" date="2018-06" db="EMBL/GenBank/DDBJ databases">
        <authorList>
            <consortium name="Pathogen Informatics"/>
            <person name="Doyle S."/>
        </authorList>
    </citation>
    <scope>NUCLEOTIDE SEQUENCE [LARGE SCALE GENOMIC DNA]</scope>
    <source>
        <strain evidence="2 3">NCTC12112</strain>
    </source>
</reference>
<evidence type="ECO:0000259" key="1">
    <source>
        <dbReference type="Pfam" id="PF24032"/>
    </source>
</evidence>
<organism evidence="2 3">
    <name type="scientific">Fusobacterium ulcerans</name>
    <dbReference type="NCBI Taxonomy" id="861"/>
    <lineage>
        <taxon>Bacteria</taxon>
        <taxon>Fusobacteriati</taxon>
        <taxon>Fusobacteriota</taxon>
        <taxon>Fusobacteriia</taxon>
        <taxon>Fusobacteriales</taxon>
        <taxon>Fusobacteriaceae</taxon>
        <taxon>Fusobacterium</taxon>
    </lineage>
</organism>
<gene>
    <name evidence="2" type="ORF">NCTC12112_01894</name>
</gene>
<dbReference type="EMBL" id="LS483487">
    <property type="protein sequence ID" value="SQJ04766.1"/>
    <property type="molecule type" value="Genomic_DNA"/>
</dbReference>
<sequence>MYKIIVKDKDITAYTANLNWRDSVDTLGAELNFDVAVNRYDKNFSFLWDITLGDSVQLINDKGESLLQAIIVSENLNEKTTNFVAYDMAWYLNKSTVIRQFKKMIGNECVKSLCEEIGIKVEVSGLDTKIDKIYKDKAVSEVIYDIINQCSQHNSKKFFIEMDKGILKVGPFKKIKVTGQYELHKNHFVNVADFVGNVSLNKSIIDMKNSVLVITADKEAVRTVGKEQDQESIKKYGMLQEVVILDEKEYKKAKLVAKNELKKLNRITENFSITILGDDKVKSGRVIDLNLPFFNLKGEYLIKESNHTVQNGIHKSELKLEVYQE</sequence>
<feature type="domain" description="YqbQ/XkdQ" evidence="1">
    <location>
        <begin position="19"/>
        <end position="320"/>
    </location>
</feature>
<protein>
    <submittedName>
        <fullName evidence="2">Phage late control gene D protein (GPD)</fullName>
    </submittedName>
</protein>
<dbReference type="KEGG" id="ful:C4N20_00140"/>
<accession>A0AAX2JCG0</accession>
<dbReference type="Proteomes" id="UP000249008">
    <property type="component" value="Chromosome 1"/>
</dbReference>
<dbReference type="InterPro" id="IPR056937">
    <property type="entry name" value="YqbQ/XkdQ"/>
</dbReference>
<name>A0AAX2JCG0_9FUSO</name>